<evidence type="ECO:0000256" key="3">
    <source>
        <dbReference type="PROSITE-ProRule" id="PRU00209"/>
    </source>
</evidence>
<dbReference type="SUPFAM" id="SSF50249">
    <property type="entry name" value="Nucleic acid-binding proteins"/>
    <property type="match status" value="1"/>
</dbReference>
<name>A0A7S2LKI4_9STRA</name>
<dbReference type="EMBL" id="HBGY01030805">
    <property type="protein sequence ID" value="CAD9608608.1"/>
    <property type="molecule type" value="Transcribed_RNA"/>
</dbReference>
<organism evidence="6">
    <name type="scientific">Leptocylindrus danicus</name>
    <dbReference type="NCBI Taxonomy" id="163516"/>
    <lineage>
        <taxon>Eukaryota</taxon>
        <taxon>Sar</taxon>
        <taxon>Stramenopiles</taxon>
        <taxon>Ochrophyta</taxon>
        <taxon>Bacillariophyta</taxon>
        <taxon>Coscinodiscophyceae</taxon>
        <taxon>Chaetocerotophycidae</taxon>
        <taxon>Leptocylindrales</taxon>
        <taxon>Leptocylindraceae</taxon>
        <taxon>Leptocylindrus</taxon>
    </lineage>
</organism>
<reference evidence="6" key="1">
    <citation type="submission" date="2021-01" db="EMBL/GenBank/DDBJ databases">
        <authorList>
            <person name="Corre E."/>
            <person name="Pelletier E."/>
            <person name="Niang G."/>
            <person name="Scheremetjew M."/>
            <person name="Finn R."/>
            <person name="Kale V."/>
            <person name="Holt S."/>
            <person name="Cochrane G."/>
            <person name="Meng A."/>
            <person name="Brown T."/>
            <person name="Cohen L."/>
        </authorList>
    </citation>
    <scope>NUCLEOTIDE SEQUENCE</scope>
    <source>
        <strain evidence="6">B650</strain>
    </source>
</reference>
<protein>
    <recommendedName>
        <fullName evidence="5">tRNA-binding domain-containing protein</fullName>
    </recommendedName>
</protein>
<evidence type="ECO:0000256" key="4">
    <source>
        <dbReference type="SAM" id="MobiDB-lite"/>
    </source>
</evidence>
<evidence type="ECO:0000313" key="6">
    <source>
        <dbReference type="EMBL" id="CAD9608608.1"/>
    </source>
</evidence>
<feature type="region of interest" description="Disordered" evidence="4">
    <location>
        <begin position="223"/>
        <end position="292"/>
    </location>
</feature>
<gene>
    <name evidence="6" type="ORF">LDAN0321_LOCUS19170</name>
</gene>
<dbReference type="GO" id="GO:0000049">
    <property type="term" value="F:tRNA binding"/>
    <property type="evidence" value="ECO:0007669"/>
    <property type="project" value="UniProtKB-UniRule"/>
</dbReference>
<dbReference type="CDD" id="cd02799">
    <property type="entry name" value="tRNA_bind_EMAP-II_like"/>
    <property type="match status" value="1"/>
</dbReference>
<dbReference type="InterPro" id="IPR051270">
    <property type="entry name" value="Tyrosine-tRNA_ligase_regulator"/>
</dbReference>
<dbReference type="AlphaFoldDB" id="A0A7S2LKI4"/>
<keyword evidence="1 3" id="KW-0820">tRNA-binding</keyword>
<dbReference type="PROSITE" id="PS50886">
    <property type="entry name" value="TRBD"/>
    <property type="match status" value="1"/>
</dbReference>
<dbReference type="GO" id="GO:0032991">
    <property type="term" value="C:protein-containing complex"/>
    <property type="evidence" value="ECO:0007669"/>
    <property type="project" value="UniProtKB-ARBA"/>
</dbReference>
<sequence>MTKQTLGPALATLTLPKKESSDPMLYLLAALASPKQLTTQKKTAIELNLNGTVITQRNAILRALCTVGPLDVYPLCLLGQSSVAGLVEEMAVVMSNVHSWMSIASTIGKGKKEALDANFLNSLNDHLNNFAFLAGTPQPSLADWTVYFSMNNAVSASELNDMLQSSGRAVQRWYDATQCSVHDAAEGVSNQFNETLLPPLVEFQMQNMLPVFHYPTLAISTAGGGSDSATANEGSKDEKGKKKDSKTAPQQSSGGELTDEQKKAAADKRAKKAAEKAAKKKNKAPAAKQEGASGGEYNISAFDIRVGKILKAWEHPEADKLYCEEIDVGEDKPRQIASGLRPFYKLEQMQNQRVLVLCNLKARPLLGFASHGMVLCASNADHTSVEFAVPPDGAAIGERVFFDSFEGGEPEAENKMNKKKILEKVAPDLKTNADGVVVWKNKVSKTSAGPCRAIHGMKDAQVA</sequence>
<keyword evidence="2 3" id="KW-0694">RNA-binding</keyword>
<feature type="domain" description="TRNA-binding" evidence="5">
    <location>
        <begin position="298"/>
        <end position="401"/>
    </location>
</feature>
<dbReference type="PANTHER" id="PTHR11586">
    <property type="entry name" value="TRNA-AMINOACYLATION COFACTOR ARC1 FAMILY MEMBER"/>
    <property type="match status" value="1"/>
</dbReference>
<dbReference type="PANTHER" id="PTHR11586:SF33">
    <property type="entry name" value="AMINOACYL TRNA SYNTHASE COMPLEX-INTERACTING MULTIFUNCTIONAL PROTEIN 1"/>
    <property type="match status" value="1"/>
</dbReference>
<evidence type="ECO:0000256" key="1">
    <source>
        <dbReference type="ARBA" id="ARBA00022555"/>
    </source>
</evidence>
<dbReference type="Gene3D" id="1.20.1050.130">
    <property type="match status" value="1"/>
</dbReference>
<dbReference type="InterPro" id="IPR036282">
    <property type="entry name" value="Glutathione-S-Trfase_C_sf"/>
</dbReference>
<evidence type="ECO:0000259" key="5">
    <source>
        <dbReference type="PROSITE" id="PS50886"/>
    </source>
</evidence>
<dbReference type="SUPFAM" id="SSF47616">
    <property type="entry name" value="GST C-terminal domain-like"/>
    <property type="match status" value="1"/>
</dbReference>
<dbReference type="Gene3D" id="2.40.50.140">
    <property type="entry name" value="Nucleic acid-binding proteins"/>
    <property type="match status" value="1"/>
</dbReference>
<feature type="compositionally biased region" description="Basic and acidic residues" evidence="4">
    <location>
        <begin position="259"/>
        <end position="277"/>
    </location>
</feature>
<dbReference type="Pfam" id="PF21972">
    <property type="entry name" value="Arc1p_N_like"/>
    <property type="match status" value="1"/>
</dbReference>
<dbReference type="InterPro" id="IPR002547">
    <property type="entry name" value="tRNA-bd_dom"/>
</dbReference>
<dbReference type="Pfam" id="PF01588">
    <property type="entry name" value="tRNA_bind"/>
    <property type="match status" value="1"/>
</dbReference>
<dbReference type="FunFam" id="2.40.50.140:FF:000225">
    <property type="entry name" value="tyrosine--tRNA ligase, cytoplasmic"/>
    <property type="match status" value="1"/>
</dbReference>
<proteinExistence type="predicted"/>
<accession>A0A7S2LKI4</accession>
<dbReference type="InterPro" id="IPR053836">
    <property type="entry name" value="Arc1-like_N"/>
</dbReference>
<evidence type="ECO:0000256" key="2">
    <source>
        <dbReference type="ARBA" id="ARBA00022884"/>
    </source>
</evidence>
<dbReference type="InterPro" id="IPR012340">
    <property type="entry name" value="NA-bd_OB-fold"/>
</dbReference>